<gene>
    <name evidence="2" type="ORF">CKAN_01402300</name>
</gene>
<organism evidence="2 3">
    <name type="scientific">Cinnamomum micranthum f. kanehirae</name>
    <dbReference type="NCBI Taxonomy" id="337451"/>
    <lineage>
        <taxon>Eukaryota</taxon>
        <taxon>Viridiplantae</taxon>
        <taxon>Streptophyta</taxon>
        <taxon>Embryophyta</taxon>
        <taxon>Tracheophyta</taxon>
        <taxon>Spermatophyta</taxon>
        <taxon>Magnoliopsida</taxon>
        <taxon>Magnoliidae</taxon>
        <taxon>Laurales</taxon>
        <taxon>Lauraceae</taxon>
        <taxon>Cinnamomum</taxon>
    </lineage>
</organism>
<reference evidence="2 3" key="1">
    <citation type="journal article" date="2019" name="Nat. Plants">
        <title>Stout camphor tree genome fills gaps in understanding of flowering plant genome evolution.</title>
        <authorList>
            <person name="Chaw S.M."/>
            <person name="Liu Y.C."/>
            <person name="Wu Y.W."/>
            <person name="Wang H.Y."/>
            <person name="Lin C.I."/>
            <person name="Wu C.S."/>
            <person name="Ke H.M."/>
            <person name="Chang L.Y."/>
            <person name="Hsu C.Y."/>
            <person name="Yang H.T."/>
            <person name="Sudianto E."/>
            <person name="Hsu M.H."/>
            <person name="Wu K.P."/>
            <person name="Wang L.N."/>
            <person name="Leebens-Mack J.H."/>
            <person name="Tsai I.J."/>
        </authorList>
    </citation>
    <scope>NUCLEOTIDE SEQUENCE [LARGE SCALE GENOMIC DNA]</scope>
    <source>
        <strain evidence="3">cv. Chaw 1501</strain>
        <tissue evidence="2">Young leaves</tissue>
    </source>
</reference>
<proteinExistence type="predicted"/>
<sequence>MDVVFETSKGRQFAIEVGFFDTVLEMKEKIQKYEGFPVAQQTLVFKDQVMVDDQDTEFYEIIQGSHIRLFIEPETVKPTMKEEPSKIHLTLRIPASKRQFSIDVDATCSVAQLKERIHEMEGIPSTRLALLIAGNTELQDHRSLSDYGIFDDSDVNVIFKPFPPPTQPPLRRLKVTVQSMCGTKKVPVEVNASDNVCELRKELERLHQHNHLHLPQDGYFFIYKQNVMEDDRTFRWHDVRQGDVIEIFNGSVTGGS</sequence>
<name>A0A443P355_9MAGN</name>
<evidence type="ECO:0000313" key="2">
    <source>
        <dbReference type="EMBL" id="RWR85172.1"/>
    </source>
</evidence>
<keyword evidence="3" id="KW-1185">Reference proteome</keyword>
<dbReference type="Pfam" id="PF00240">
    <property type="entry name" value="ubiquitin"/>
    <property type="match status" value="3"/>
</dbReference>
<dbReference type="GO" id="GO:0005829">
    <property type="term" value="C:cytosol"/>
    <property type="evidence" value="ECO:0007669"/>
    <property type="project" value="TreeGrafter"/>
</dbReference>
<dbReference type="GO" id="GO:0043161">
    <property type="term" value="P:proteasome-mediated ubiquitin-dependent protein catabolic process"/>
    <property type="evidence" value="ECO:0007669"/>
    <property type="project" value="TreeGrafter"/>
</dbReference>
<feature type="domain" description="Ubiquitin-like" evidence="1">
    <location>
        <begin position="87"/>
        <end position="160"/>
    </location>
</feature>
<dbReference type="InterPro" id="IPR029071">
    <property type="entry name" value="Ubiquitin-like_domsf"/>
</dbReference>
<dbReference type="AlphaFoldDB" id="A0A443P355"/>
<dbReference type="GO" id="GO:0070628">
    <property type="term" value="F:proteasome binding"/>
    <property type="evidence" value="ECO:0007669"/>
    <property type="project" value="TreeGrafter"/>
</dbReference>
<dbReference type="OrthoDB" id="419317at2759"/>
<dbReference type="GO" id="GO:0031593">
    <property type="term" value="F:polyubiquitin modification-dependent protein binding"/>
    <property type="evidence" value="ECO:0007669"/>
    <property type="project" value="TreeGrafter"/>
</dbReference>
<comment type="caution">
    <text evidence="2">The sequence shown here is derived from an EMBL/GenBank/DDBJ whole genome shotgun (WGS) entry which is preliminary data.</text>
</comment>
<protein>
    <submittedName>
        <fullName evidence="2">Polyubiquitin-like protein</fullName>
    </submittedName>
</protein>
<evidence type="ECO:0000259" key="1">
    <source>
        <dbReference type="PROSITE" id="PS50053"/>
    </source>
</evidence>
<dbReference type="PROSITE" id="PS50053">
    <property type="entry name" value="UBIQUITIN_2"/>
    <property type="match status" value="3"/>
</dbReference>
<dbReference type="Proteomes" id="UP000283530">
    <property type="component" value="Unassembled WGS sequence"/>
</dbReference>
<feature type="domain" description="Ubiquitin-like" evidence="1">
    <location>
        <begin position="1"/>
        <end position="72"/>
    </location>
</feature>
<dbReference type="Gene3D" id="3.10.20.90">
    <property type="entry name" value="Phosphatidylinositol 3-kinase Catalytic Subunit, Chain A, domain 1"/>
    <property type="match status" value="3"/>
</dbReference>
<evidence type="ECO:0000313" key="3">
    <source>
        <dbReference type="Proteomes" id="UP000283530"/>
    </source>
</evidence>
<dbReference type="InterPro" id="IPR000626">
    <property type="entry name" value="Ubiquitin-like_dom"/>
</dbReference>
<dbReference type="GO" id="GO:0005654">
    <property type="term" value="C:nucleoplasm"/>
    <property type="evidence" value="ECO:0007669"/>
    <property type="project" value="TreeGrafter"/>
</dbReference>
<dbReference type="CDD" id="cd17039">
    <property type="entry name" value="Ubl_ubiquitin_like"/>
    <property type="match status" value="2"/>
</dbReference>
<dbReference type="PANTHER" id="PTHR10621">
    <property type="entry name" value="UV EXCISION REPAIR PROTEIN RAD23"/>
    <property type="match status" value="1"/>
</dbReference>
<dbReference type="STRING" id="337451.A0A443P355"/>
<accession>A0A443P355</accession>
<dbReference type="SUPFAM" id="SSF54236">
    <property type="entry name" value="Ubiquitin-like"/>
    <property type="match status" value="3"/>
</dbReference>
<dbReference type="EMBL" id="QPKB01000005">
    <property type="protein sequence ID" value="RWR85172.1"/>
    <property type="molecule type" value="Genomic_DNA"/>
</dbReference>
<dbReference type="PANTHER" id="PTHR10621:SF38">
    <property type="entry name" value="UBIQUITIN DOMAIN-CONTAINING PROTEIN 7SL RNA1-RELATED"/>
    <property type="match status" value="1"/>
</dbReference>
<dbReference type="GO" id="GO:0043130">
    <property type="term" value="F:ubiquitin binding"/>
    <property type="evidence" value="ECO:0007669"/>
    <property type="project" value="TreeGrafter"/>
</dbReference>
<dbReference type="SMART" id="SM00213">
    <property type="entry name" value="UBQ"/>
    <property type="match status" value="2"/>
</dbReference>
<feature type="domain" description="Ubiquitin-like" evidence="1">
    <location>
        <begin position="173"/>
        <end position="254"/>
    </location>
</feature>